<dbReference type="GO" id="GO:0003779">
    <property type="term" value="F:actin binding"/>
    <property type="evidence" value="ECO:0007669"/>
    <property type="project" value="InterPro"/>
</dbReference>
<dbReference type="Proteomes" id="UP001152795">
    <property type="component" value="Unassembled WGS sequence"/>
</dbReference>
<reference evidence="1" key="1">
    <citation type="submission" date="2020-04" db="EMBL/GenBank/DDBJ databases">
        <authorList>
            <person name="Alioto T."/>
            <person name="Alioto T."/>
            <person name="Gomez Garrido J."/>
        </authorList>
    </citation>
    <scope>NUCLEOTIDE SEQUENCE</scope>
    <source>
        <strain evidence="1">A484AB</strain>
    </source>
</reference>
<dbReference type="Gene3D" id="3.30.450.30">
    <property type="entry name" value="Dynein light chain 2a, cytoplasmic"/>
    <property type="match status" value="1"/>
</dbReference>
<dbReference type="SUPFAM" id="SSF55770">
    <property type="entry name" value="Profilin (actin-binding protein)"/>
    <property type="match status" value="1"/>
</dbReference>
<sequence>MNTNSGSSWERFVQDNLLYANTLDGILLITSYGEQIYCWGPKIDEDECKQFKGVFNSITENQELAICQKGFTLKRDHDNIKGFKVHYKVYKKSLCSMYCMSENRQSGLIVCNLPYGMLITTYSHPVKAQDAIELVENACTLLRN</sequence>
<proteinExistence type="predicted"/>
<organism evidence="1 2">
    <name type="scientific">Paramuricea clavata</name>
    <name type="common">Red gorgonian</name>
    <name type="synonym">Violescent sea-whip</name>
    <dbReference type="NCBI Taxonomy" id="317549"/>
    <lineage>
        <taxon>Eukaryota</taxon>
        <taxon>Metazoa</taxon>
        <taxon>Cnidaria</taxon>
        <taxon>Anthozoa</taxon>
        <taxon>Octocorallia</taxon>
        <taxon>Malacalcyonacea</taxon>
        <taxon>Plexauridae</taxon>
        <taxon>Paramuricea</taxon>
    </lineage>
</organism>
<protein>
    <submittedName>
        <fullName evidence="1">Uncharacterized protein</fullName>
    </submittedName>
</protein>
<name>A0A7D9J8M9_PARCT</name>
<comment type="caution">
    <text evidence="1">The sequence shown here is derived from an EMBL/GenBank/DDBJ whole genome shotgun (WGS) entry which is preliminary data.</text>
</comment>
<dbReference type="AlphaFoldDB" id="A0A7D9J8M9"/>
<dbReference type="OrthoDB" id="5946457at2759"/>
<keyword evidence="2" id="KW-1185">Reference proteome</keyword>
<evidence type="ECO:0000313" key="2">
    <source>
        <dbReference type="Proteomes" id="UP001152795"/>
    </source>
</evidence>
<dbReference type="Pfam" id="PF00235">
    <property type="entry name" value="Profilin"/>
    <property type="match status" value="1"/>
</dbReference>
<dbReference type="EMBL" id="CACRXK020012898">
    <property type="protein sequence ID" value="CAB4024209.1"/>
    <property type="molecule type" value="Genomic_DNA"/>
</dbReference>
<accession>A0A7D9J8M9</accession>
<dbReference type="InterPro" id="IPR048278">
    <property type="entry name" value="PFN"/>
</dbReference>
<evidence type="ECO:0000313" key="1">
    <source>
        <dbReference type="EMBL" id="CAB4024209.1"/>
    </source>
</evidence>
<gene>
    <name evidence="1" type="ORF">PACLA_8A079129</name>
</gene>
<dbReference type="InterPro" id="IPR036140">
    <property type="entry name" value="PFN_sf"/>
</dbReference>